<reference evidence="1" key="1">
    <citation type="submission" date="2018-10" db="EMBL/GenBank/DDBJ databases">
        <title>Iterative Subtractive Binning of Freshwater Chronoseries Metagenomes Recovers Nearly Complete Genomes from over Four Hundred Novel Species.</title>
        <authorList>
            <person name="Rodriguez-R L.M."/>
            <person name="Tsementzi D."/>
            <person name="Luo C."/>
            <person name="Konstantinidis K.T."/>
        </authorList>
    </citation>
    <scope>NUCLEOTIDE SEQUENCE</scope>
    <source>
        <strain evidence="1">WB7_6_001</strain>
    </source>
</reference>
<accession>A0A964V0T1</accession>
<keyword evidence="1" id="KW-0479">Metal-binding</keyword>
<keyword evidence="1" id="KW-0862">Zinc</keyword>
<organism evidence="1 2">
    <name type="scientific">Candidatus Fonsibacter lacus</name>
    <dbReference type="NCBI Taxonomy" id="2576439"/>
    <lineage>
        <taxon>Bacteria</taxon>
        <taxon>Pseudomonadati</taxon>
        <taxon>Pseudomonadota</taxon>
        <taxon>Alphaproteobacteria</taxon>
        <taxon>Candidatus Pelagibacterales</taxon>
        <taxon>Candidatus Pelagibacterales incertae sedis</taxon>
        <taxon>Candidatus Fonsibacter</taxon>
    </lineage>
</organism>
<dbReference type="GO" id="GO:0008270">
    <property type="term" value="F:zinc ion binding"/>
    <property type="evidence" value="ECO:0007669"/>
    <property type="project" value="UniProtKB-KW"/>
</dbReference>
<dbReference type="AlphaFoldDB" id="A0A964V0T1"/>
<proteinExistence type="predicted"/>
<gene>
    <name evidence="1" type="ORF">EBV32_05650</name>
</gene>
<name>A0A964V0T1_9PROT</name>
<keyword evidence="1" id="KW-0863">Zinc-finger</keyword>
<dbReference type="Proteomes" id="UP000713222">
    <property type="component" value="Unassembled WGS sequence"/>
</dbReference>
<feature type="non-terminal residue" evidence="1">
    <location>
        <position position="1"/>
    </location>
</feature>
<evidence type="ECO:0000313" key="2">
    <source>
        <dbReference type="Proteomes" id="UP000713222"/>
    </source>
</evidence>
<evidence type="ECO:0000313" key="1">
    <source>
        <dbReference type="EMBL" id="NBN88551.1"/>
    </source>
</evidence>
<protein>
    <submittedName>
        <fullName evidence="1">Zinc-finger domain-containing protein</fullName>
    </submittedName>
</protein>
<sequence>YNFGEKSEVVCGYCGKKFLKKKDSHE</sequence>
<dbReference type="EMBL" id="RGET01000163">
    <property type="protein sequence ID" value="NBN88551.1"/>
    <property type="molecule type" value="Genomic_DNA"/>
</dbReference>
<comment type="caution">
    <text evidence="1">The sequence shown here is derived from an EMBL/GenBank/DDBJ whole genome shotgun (WGS) entry which is preliminary data.</text>
</comment>
<dbReference type="Gene3D" id="2.60.260.40">
    <property type="entry name" value="q5lls5 like domains"/>
    <property type="match status" value="1"/>
</dbReference>